<name>A0A6B0TTD5_9RHOB</name>
<keyword evidence="4" id="KW-1185">Reference proteome</keyword>
<protein>
    <recommendedName>
        <fullName evidence="5">Secreted protein</fullName>
    </recommendedName>
</protein>
<evidence type="ECO:0000256" key="1">
    <source>
        <dbReference type="SAM" id="Phobius"/>
    </source>
</evidence>
<evidence type="ECO:0008006" key="5">
    <source>
        <dbReference type="Google" id="ProtNLM"/>
    </source>
</evidence>
<evidence type="ECO:0000256" key="2">
    <source>
        <dbReference type="SAM" id="SignalP"/>
    </source>
</evidence>
<sequence length="90" mass="8969">MKKILLLTSVASLAGSISFAETIQEPMTLAVESGVCGERPVAGAVYTDANTLEVRCGINTAGDVGPIIAVVGGAALFALLMANDSSGGTN</sequence>
<keyword evidence="1" id="KW-0812">Transmembrane</keyword>
<accession>A0A6B0TTD5</accession>
<organism evidence="3 4">
    <name type="scientific">Oceanomicrobium pacificus</name>
    <dbReference type="NCBI Taxonomy" id="2692916"/>
    <lineage>
        <taxon>Bacteria</taxon>
        <taxon>Pseudomonadati</taxon>
        <taxon>Pseudomonadota</taxon>
        <taxon>Alphaproteobacteria</taxon>
        <taxon>Rhodobacterales</taxon>
        <taxon>Paracoccaceae</taxon>
        <taxon>Oceanomicrobium</taxon>
    </lineage>
</organism>
<feature type="transmembrane region" description="Helical" evidence="1">
    <location>
        <begin position="64"/>
        <end position="82"/>
    </location>
</feature>
<feature type="chain" id="PRO_5025616779" description="Secreted protein" evidence="2">
    <location>
        <begin position="21"/>
        <end position="90"/>
    </location>
</feature>
<evidence type="ECO:0000313" key="4">
    <source>
        <dbReference type="Proteomes" id="UP000436016"/>
    </source>
</evidence>
<evidence type="ECO:0000313" key="3">
    <source>
        <dbReference type="EMBL" id="MXU65065.1"/>
    </source>
</evidence>
<keyword evidence="1" id="KW-1133">Transmembrane helix</keyword>
<dbReference type="AlphaFoldDB" id="A0A6B0TTD5"/>
<keyword evidence="1" id="KW-0472">Membrane</keyword>
<comment type="caution">
    <text evidence="3">The sequence shown here is derived from an EMBL/GenBank/DDBJ whole genome shotgun (WGS) entry which is preliminary data.</text>
</comment>
<gene>
    <name evidence="3" type="ORF">GSH16_06375</name>
</gene>
<dbReference type="EMBL" id="WUWG01000002">
    <property type="protein sequence ID" value="MXU65065.1"/>
    <property type="molecule type" value="Genomic_DNA"/>
</dbReference>
<dbReference type="RefSeq" id="WP_160853190.1">
    <property type="nucleotide sequence ID" value="NZ_WUWG01000002.1"/>
</dbReference>
<keyword evidence="2" id="KW-0732">Signal</keyword>
<dbReference type="Proteomes" id="UP000436016">
    <property type="component" value="Unassembled WGS sequence"/>
</dbReference>
<proteinExistence type="predicted"/>
<reference evidence="3 4" key="1">
    <citation type="submission" date="2019-12" db="EMBL/GenBank/DDBJ databases">
        <title>Strain KN286 was isolated from seawater, which was collected from Caroline Seamount in the tropical western Pacific.</title>
        <authorList>
            <person name="Wang Q."/>
        </authorList>
    </citation>
    <scope>NUCLEOTIDE SEQUENCE [LARGE SCALE GENOMIC DNA]</scope>
    <source>
        <strain evidence="3 4">KN286</strain>
    </source>
</reference>
<feature type="signal peptide" evidence="2">
    <location>
        <begin position="1"/>
        <end position="20"/>
    </location>
</feature>